<dbReference type="SUPFAM" id="SSF53756">
    <property type="entry name" value="UDP-Glycosyltransferase/glycogen phosphorylase"/>
    <property type="match status" value="1"/>
</dbReference>
<dbReference type="EMBL" id="PVTV01000014">
    <property type="protein sequence ID" value="PRY97659.1"/>
    <property type="molecule type" value="Genomic_DNA"/>
</dbReference>
<dbReference type="Pfam" id="PF00534">
    <property type="entry name" value="Glycos_transf_1"/>
    <property type="match status" value="1"/>
</dbReference>
<keyword evidence="2" id="KW-0808">Transferase</keyword>
<dbReference type="InterPro" id="IPR007488">
    <property type="entry name" value="DUF535"/>
</dbReference>
<dbReference type="GO" id="GO:0006974">
    <property type="term" value="P:DNA damage response"/>
    <property type="evidence" value="ECO:0007669"/>
    <property type="project" value="TreeGrafter"/>
</dbReference>
<feature type="domain" description="Glycosyl transferase family 1" evidence="1">
    <location>
        <begin position="250"/>
        <end position="384"/>
    </location>
</feature>
<dbReference type="Proteomes" id="UP000238308">
    <property type="component" value="Unassembled WGS sequence"/>
</dbReference>
<dbReference type="InterPro" id="IPR001296">
    <property type="entry name" value="Glyco_trans_1"/>
</dbReference>
<dbReference type="PANTHER" id="PTHR38785:SF1">
    <property type="entry name" value="HOMOLOG OF VIRK"/>
    <property type="match status" value="1"/>
</dbReference>
<dbReference type="Gene3D" id="3.40.50.2000">
    <property type="entry name" value="Glycogen Phosphorylase B"/>
    <property type="match status" value="2"/>
</dbReference>
<dbReference type="AlphaFoldDB" id="A0A2T0XFD9"/>
<dbReference type="PANTHER" id="PTHR38785">
    <property type="entry name" value="HOMOLOG OF VIRK"/>
    <property type="match status" value="1"/>
</dbReference>
<accession>A0A2T0XFD9</accession>
<dbReference type="GO" id="GO:0016757">
    <property type="term" value="F:glycosyltransferase activity"/>
    <property type="evidence" value="ECO:0007669"/>
    <property type="project" value="InterPro"/>
</dbReference>
<reference evidence="2 3" key="1">
    <citation type="submission" date="2018-03" db="EMBL/GenBank/DDBJ databases">
        <title>Genomic Encyclopedia of Type Strains, Phase III (KMG-III): the genomes of soil and plant-associated and newly described type strains.</title>
        <authorList>
            <person name="Whitman W."/>
        </authorList>
    </citation>
    <scope>NUCLEOTIDE SEQUENCE [LARGE SCALE GENOMIC DNA]</scope>
    <source>
        <strain evidence="2 3">MWH-P2sevCIIIb</strain>
    </source>
</reference>
<comment type="caution">
    <text evidence="2">The sequence shown here is derived from an EMBL/GenBank/DDBJ whole genome shotgun (WGS) entry which is preliminary data.</text>
</comment>
<dbReference type="CDD" id="cd03801">
    <property type="entry name" value="GT4_PimA-like"/>
    <property type="match status" value="1"/>
</dbReference>
<evidence type="ECO:0000313" key="2">
    <source>
        <dbReference type="EMBL" id="PRY97659.1"/>
    </source>
</evidence>
<sequence length="760" mass="85568">MVMSDSVKSERKLRVLIIAEACNPEWVSVPLEGWSHAIAVMRLTAGHLVTQVRNQGALQRAGLVLGQDFSVIDSERVAKPMYQLATWLRGGEGKGWTVVTALSSFAYPYFEWLLWRAWGRAIGDHQFDVVYRITPLSPTAPSLLSKRCARAGVPFVLGPLNGGVPWPHEFDAARRDENEWLSYLRAFYKLLPGYRSTRDYAAAIIVGSQDTLALEPQRYHHKCIYIPENGIDLARFTLRRLRTCAVPLRLVFVGRLVPYKGADMLLEAAAALIRAGRIHLTIIGEGPQRPLLEKMILDLGISNRVELTGWVSHHGLQELLVTRDLLVLPSIREFGGAVVLEAMALGLVPAVVNYGGPGELVTADTGFLIAMASRTVIIEQFKHLFDQLAGQPEQIESRSARAYSRARQLFSWDAKAAQVLQVLQWVTSQGPKPDFHQSLGVAEASKINHSVGLLSLLPVIKQAARSIHPESSLSGFKRRMILWGAALAHRSALLQFFQRISVLDLPPLFINQIDVIGMCEWPYINNTWTVEQRLDKKARHYEILKKNYPVLLGIVSESPALLLDLSSFSEGLRLVLDRPEWFKREGELVLNIFKHEVRVSSIAFTFGREAGMTIVYMGAVQGMAHSIASDERTQIYKKITQDFYGLSARSLLLSSLQMIARRLAFSCLLGVSEAHRHHRHPFFGPFDRQQLVTDYDQQWIEFNGVQDTITGFYQIPVQYHQKIAEHIPSRKRAAYERRYQLLNKLDLDLAARIGVLIHAT</sequence>
<proteinExistence type="predicted"/>
<organism evidence="2 3">
    <name type="scientific">Jezberella montanilacus</name>
    <dbReference type="NCBI Taxonomy" id="323426"/>
    <lineage>
        <taxon>Bacteria</taxon>
        <taxon>Pseudomonadati</taxon>
        <taxon>Pseudomonadota</taxon>
        <taxon>Betaproteobacteria</taxon>
        <taxon>Burkholderiales</taxon>
        <taxon>Alcaligenaceae</taxon>
        <taxon>Jezberella</taxon>
    </lineage>
</organism>
<evidence type="ECO:0000259" key="1">
    <source>
        <dbReference type="Pfam" id="PF00534"/>
    </source>
</evidence>
<gene>
    <name evidence="2" type="ORF">BCM14_2121</name>
</gene>
<evidence type="ECO:0000313" key="3">
    <source>
        <dbReference type="Proteomes" id="UP000238308"/>
    </source>
</evidence>
<protein>
    <submittedName>
        <fullName evidence="2">Glycosyltransferase involved in cell wall biosynthesis</fullName>
    </submittedName>
</protein>
<name>A0A2T0XFD9_9BURK</name>
<dbReference type="Pfam" id="PF04393">
    <property type="entry name" value="DUF535"/>
    <property type="match status" value="1"/>
</dbReference>
<keyword evidence="3" id="KW-1185">Reference proteome</keyword>